<accession>A0A1D3USJ0</accession>
<keyword evidence="1" id="KW-1133">Transmembrane helix</keyword>
<feature type="transmembrane region" description="Helical" evidence="1">
    <location>
        <begin position="21"/>
        <end position="43"/>
    </location>
</feature>
<dbReference type="Proteomes" id="UP000219259">
    <property type="component" value="Unassembled WGS sequence"/>
</dbReference>
<dbReference type="AlphaFoldDB" id="A0A1D3USJ0"/>
<evidence type="ECO:0000313" key="4">
    <source>
        <dbReference type="Proteomes" id="UP000182057"/>
    </source>
</evidence>
<gene>
    <name evidence="2" type="ORF">CLI86_04560</name>
    <name evidence="3" type="ORF">TFUB20_01936</name>
</gene>
<evidence type="ECO:0000313" key="2">
    <source>
        <dbReference type="EMBL" id="PDP44318.1"/>
    </source>
</evidence>
<keyword evidence="1" id="KW-0812">Transmembrane</keyword>
<dbReference type="Proteomes" id="UP000182057">
    <property type="component" value="Unassembled WGS sequence"/>
</dbReference>
<proteinExistence type="predicted"/>
<reference evidence="3 4" key="1">
    <citation type="submission" date="2016-09" db="EMBL/GenBank/DDBJ databases">
        <authorList>
            <person name="Capua I."/>
            <person name="De Benedictis P."/>
            <person name="Joannis T."/>
            <person name="Lombin L.H."/>
            <person name="Cattoli G."/>
        </authorList>
    </citation>
    <scope>NUCLEOTIDE SEQUENCE [LARGE SCALE GENOMIC DNA]</scope>
    <source>
        <strain evidence="3 4">UB20</strain>
    </source>
</reference>
<evidence type="ECO:0000313" key="5">
    <source>
        <dbReference type="Proteomes" id="UP000219259"/>
    </source>
</evidence>
<dbReference type="EMBL" id="NSLJ01000008">
    <property type="protein sequence ID" value="PDP44318.1"/>
    <property type="molecule type" value="Genomic_DNA"/>
</dbReference>
<reference evidence="2 5" key="2">
    <citation type="submission" date="2017-09" db="EMBL/GenBank/DDBJ databases">
        <title>Phase variable restriction modification systems are present in the genome sequences of periodontal pathogens Prevotella intermedia, Tannerella forsythia and Porphyromonas gingivalis.</title>
        <authorList>
            <person name="Haigh R.D."/>
            <person name="Crawford L."/>
            <person name="Ralph J."/>
            <person name="Wanford J."/>
            <person name="Vartoukian S.R."/>
            <person name="Hijazib K."/>
            <person name="Wade W."/>
            <person name="Oggioni M.R."/>
        </authorList>
    </citation>
    <scope>NUCLEOTIDE SEQUENCE [LARGE SCALE GENOMIC DNA]</scope>
    <source>
        <strain evidence="2 5">WW11663</strain>
    </source>
</reference>
<dbReference type="RefSeq" id="WP_014225553.1">
    <property type="nucleotide sequence ID" value="NZ_CAJPTF010000012.1"/>
</dbReference>
<name>A0A1D3USJ0_TANFO</name>
<dbReference type="OMA" id="KYFITEV"/>
<protein>
    <recommendedName>
        <fullName evidence="6">6-phosphogluconate dehydrogenase</fullName>
    </recommendedName>
</protein>
<evidence type="ECO:0000313" key="3">
    <source>
        <dbReference type="EMBL" id="SCQ23057.1"/>
    </source>
</evidence>
<dbReference type="GeneID" id="34760088"/>
<evidence type="ECO:0008006" key="6">
    <source>
        <dbReference type="Google" id="ProtNLM"/>
    </source>
</evidence>
<keyword evidence="1" id="KW-0472">Membrane</keyword>
<evidence type="ECO:0000256" key="1">
    <source>
        <dbReference type="SAM" id="Phobius"/>
    </source>
</evidence>
<dbReference type="EMBL" id="FMMM01000067">
    <property type="protein sequence ID" value="SCQ23057.1"/>
    <property type="molecule type" value="Genomic_DNA"/>
</dbReference>
<organism evidence="3 4">
    <name type="scientific">Tannerella forsythia</name>
    <name type="common">Bacteroides forsythus</name>
    <dbReference type="NCBI Taxonomy" id="28112"/>
    <lineage>
        <taxon>Bacteria</taxon>
        <taxon>Pseudomonadati</taxon>
        <taxon>Bacteroidota</taxon>
        <taxon>Bacteroidia</taxon>
        <taxon>Bacteroidales</taxon>
        <taxon>Tannerellaceae</taxon>
        <taxon>Tannerella</taxon>
    </lineage>
</organism>
<sequence length="154" mass="17644">MESLVDKVERVEQRRRKWRKIRNITMLIIVAVLLAGGSFYYYFPFAKGIKTGRLNYVVYKGILFKTYEGRLIQSGIRPSADGGIQSNEFMFSVSDEAVAEELMSAGGQTVELHYIEYLGAVPWRGYSRYVVDRIVDISSDKEEVKEIDIPSEVM</sequence>